<accession>A0ABV4H6S5</accession>
<organism evidence="2 3">
    <name type="scientific">Kineococcus halophytocola</name>
    <dbReference type="NCBI Taxonomy" id="3234027"/>
    <lineage>
        <taxon>Bacteria</taxon>
        <taxon>Bacillati</taxon>
        <taxon>Actinomycetota</taxon>
        <taxon>Actinomycetes</taxon>
        <taxon>Kineosporiales</taxon>
        <taxon>Kineosporiaceae</taxon>
        <taxon>Kineococcus</taxon>
    </lineage>
</organism>
<evidence type="ECO:0000313" key="3">
    <source>
        <dbReference type="Proteomes" id="UP001565927"/>
    </source>
</evidence>
<proteinExistence type="predicted"/>
<keyword evidence="3" id="KW-1185">Reference proteome</keyword>
<protein>
    <submittedName>
        <fullName evidence="2">Uncharacterized protein</fullName>
    </submittedName>
</protein>
<dbReference type="EMBL" id="JBGFTU010000022">
    <property type="protein sequence ID" value="MEZ0166492.1"/>
    <property type="molecule type" value="Genomic_DNA"/>
</dbReference>
<feature type="region of interest" description="Disordered" evidence="1">
    <location>
        <begin position="29"/>
        <end position="52"/>
    </location>
</feature>
<dbReference type="RefSeq" id="WP_370442712.1">
    <property type="nucleotide sequence ID" value="NZ_JBGFTU010000022.1"/>
</dbReference>
<evidence type="ECO:0000256" key="1">
    <source>
        <dbReference type="SAM" id="MobiDB-lite"/>
    </source>
</evidence>
<feature type="compositionally biased region" description="Basic and acidic residues" evidence="1">
    <location>
        <begin position="36"/>
        <end position="52"/>
    </location>
</feature>
<name>A0ABV4H6S5_9ACTN</name>
<dbReference type="Proteomes" id="UP001565927">
    <property type="component" value="Unassembled WGS sequence"/>
</dbReference>
<gene>
    <name evidence="2" type="ORF">AB2L27_17165</name>
</gene>
<evidence type="ECO:0000313" key="2">
    <source>
        <dbReference type="EMBL" id="MEZ0166492.1"/>
    </source>
</evidence>
<reference evidence="2 3" key="1">
    <citation type="submission" date="2024-07" db="EMBL/GenBank/DDBJ databases">
        <authorList>
            <person name="Thanompreechachai J."/>
            <person name="Duangmal K."/>
        </authorList>
    </citation>
    <scope>NUCLEOTIDE SEQUENCE [LARGE SCALE GENOMIC DNA]</scope>
    <source>
        <strain evidence="2 3">LSe6-4</strain>
    </source>
</reference>
<comment type="caution">
    <text evidence="2">The sequence shown here is derived from an EMBL/GenBank/DDBJ whole genome shotgun (WGS) entry which is preliminary data.</text>
</comment>
<sequence length="91" mass="10069">MSGEVALSSHRRAQVREVRAGAVHLHRDLAPVLESAPEHGRDPPGTEEDAVQRRAELSAQALIEPGVDLAPRYWTEGGSFDPFHDLLSRHR</sequence>